<proteinExistence type="predicted"/>
<sequence>MTNPQPLFSFTTLLPSGGRFIRPLLAGLALGAASLTATAQGVPVSPNFFGINYWVSQPNATITADLNRARIRFYRVGGNGRNRDAYWAVKENWLPTVNYVIDQLGGVPLVQLPIGLSNGEVTAWVNYFKTKRVSYYTIGNEPDPTPAKTTPTSATDQNLTDWVNNGLEVDGYSFYGFRDRFKVMAALVKQADNSCKIVGGDFRNFYSNPISLYYSKFISNVGAAYTLVGTRKIPLLDTFAFHYYDSQGRREQELATRFDAVQGYLTSVNATRAGLDATWPELRMAVTEVNTEDKSGTVWAPSSFPAGQFLATMTKLALARRAFCVTPWSIRESERDFSLYTAGNTRRSTMHHFAMLSENQRANYMPGDQETNPNYPKDDLIFVGLRDATGYTVLLMNTSATARTYTIALNNQYGGAASARIRLEGYAGVSGELRTGTIEARKTILYRLTSAGAFESKTFYDDNDAAPVLQRPASITATAAARPQTVGLYPSPATDSFVLDGLSGPVAVTLRSLTGQLVLEQRAEATAPVRIGRLAPGVYLLTATTAAGQVLRGRLVKE</sequence>
<accession>A0ABP7NR62</accession>
<gene>
    <name evidence="2" type="ORF">GCM10022406_36930</name>
</gene>
<keyword evidence="3" id="KW-1185">Reference proteome</keyword>
<evidence type="ECO:0008006" key="4">
    <source>
        <dbReference type="Google" id="ProtNLM"/>
    </source>
</evidence>
<dbReference type="InterPro" id="IPR017853">
    <property type="entry name" value="GH"/>
</dbReference>
<evidence type="ECO:0000313" key="3">
    <source>
        <dbReference type="Proteomes" id="UP001499909"/>
    </source>
</evidence>
<keyword evidence="1" id="KW-0732">Signal</keyword>
<organism evidence="2 3">
    <name type="scientific">Hymenobacter algoricola</name>
    <dbReference type="NCBI Taxonomy" id="486267"/>
    <lineage>
        <taxon>Bacteria</taxon>
        <taxon>Pseudomonadati</taxon>
        <taxon>Bacteroidota</taxon>
        <taxon>Cytophagia</taxon>
        <taxon>Cytophagales</taxon>
        <taxon>Hymenobacteraceae</taxon>
        <taxon>Hymenobacter</taxon>
    </lineage>
</organism>
<name>A0ABP7NR62_9BACT</name>
<evidence type="ECO:0000313" key="2">
    <source>
        <dbReference type="EMBL" id="GAA3951721.1"/>
    </source>
</evidence>
<evidence type="ECO:0000256" key="1">
    <source>
        <dbReference type="SAM" id="SignalP"/>
    </source>
</evidence>
<dbReference type="SUPFAM" id="SSF51445">
    <property type="entry name" value="(Trans)glycosidases"/>
    <property type="match status" value="1"/>
</dbReference>
<reference evidence="3" key="1">
    <citation type="journal article" date="2019" name="Int. J. Syst. Evol. Microbiol.">
        <title>The Global Catalogue of Microorganisms (GCM) 10K type strain sequencing project: providing services to taxonomists for standard genome sequencing and annotation.</title>
        <authorList>
            <consortium name="The Broad Institute Genomics Platform"/>
            <consortium name="The Broad Institute Genome Sequencing Center for Infectious Disease"/>
            <person name="Wu L."/>
            <person name="Ma J."/>
        </authorList>
    </citation>
    <scope>NUCLEOTIDE SEQUENCE [LARGE SCALE GENOMIC DNA]</scope>
    <source>
        <strain evidence="3">JCM 17214</strain>
    </source>
</reference>
<dbReference type="Gene3D" id="3.20.20.80">
    <property type="entry name" value="Glycosidases"/>
    <property type="match status" value="1"/>
</dbReference>
<comment type="caution">
    <text evidence="2">The sequence shown here is derived from an EMBL/GenBank/DDBJ whole genome shotgun (WGS) entry which is preliminary data.</text>
</comment>
<dbReference type="InterPro" id="IPR026444">
    <property type="entry name" value="Secre_tail"/>
</dbReference>
<dbReference type="Proteomes" id="UP001499909">
    <property type="component" value="Unassembled WGS sequence"/>
</dbReference>
<dbReference type="EMBL" id="BAABDH010000110">
    <property type="protein sequence ID" value="GAA3951721.1"/>
    <property type="molecule type" value="Genomic_DNA"/>
</dbReference>
<dbReference type="RefSeq" id="WP_345117217.1">
    <property type="nucleotide sequence ID" value="NZ_BAABDH010000110.1"/>
</dbReference>
<protein>
    <recommendedName>
        <fullName evidence="4">T9SS type A sorting domain-containing protein</fullName>
    </recommendedName>
</protein>
<dbReference type="NCBIfam" id="TIGR04183">
    <property type="entry name" value="Por_Secre_tail"/>
    <property type="match status" value="1"/>
</dbReference>
<feature type="signal peptide" evidence="1">
    <location>
        <begin position="1"/>
        <end position="39"/>
    </location>
</feature>
<feature type="chain" id="PRO_5045044426" description="T9SS type A sorting domain-containing protein" evidence="1">
    <location>
        <begin position="40"/>
        <end position="558"/>
    </location>
</feature>